<name>A0A9J6EVG8_RHIMP</name>
<evidence type="ECO:0000256" key="2">
    <source>
        <dbReference type="ARBA" id="ARBA00022679"/>
    </source>
</evidence>
<keyword evidence="2" id="KW-0808">Transferase</keyword>
<reference evidence="4" key="1">
    <citation type="journal article" date="2020" name="Cell">
        <title>Large-Scale Comparative Analyses of Tick Genomes Elucidate Their Genetic Diversity and Vector Capacities.</title>
        <authorList>
            <consortium name="Tick Genome and Microbiome Consortium (TIGMIC)"/>
            <person name="Jia N."/>
            <person name="Wang J."/>
            <person name="Shi W."/>
            <person name="Du L."/>
            <person name="Sun Y."/>
            <person name="Zhan W."/>
            <person name="Jiang J.F."/>
            <person name="Wang Q."/>
            <person name="Zhang B."/>
            <person name="Ji P."/>
            <person name="Bell-Sakyi L."/>
            <person name="Cui X.M."/>
            <person name="Yuan T.T."/>
            <person name="Jiang B.G."/>
            <person name="Yang W.F."/>
            <person name="Lam T.T."/>
            <person name="Chang Q.C."/>
            <person name="Ding S.J."/>
            <person name="Wang X.J."/>
            <person name="Zhu J.G."/>
            <person name="Ruan X.D."/>
            <person name="Zhao L."/>
            <person name="Wei J.T."/>
            <person name="Ye R.Z."/>
            <person name="Que T.C."/>
            <person name="Du C.H."/>
            <person name="Zhou Y.H."/>
            <person name="Cheng J.X."/>
            <person name="Dai P.F."/>
            <person name="Guo W.B."/>
            <person name="Han X.H."/>
            <person name="Huang E.J."/>
            <person name="Li L.F."/>
            <person name="Wei W."/>
            <person name="Gao Y.C."/>
            <person name="Liu J.Z."/>
            <person name="Shao H.Z."/>
            <person name="Wang X."/>
            <person name="Wang C.C."/>
            <person name="Yang T.C."/>
            <person name="Huo Q.B."/>
            <person name="Li W."/>
            <person name="Chen H.Y."/>
            <person name="Chen S.E."/>
            <person name="Zhou L.G."/>
            <person name="Ni X.B."/>
            <person name="Tian J.H."/>
            <person name="Sheng Y."/>
            <person name="Liu T."/>
            <person name="Pan Y.S."/>
            <person name="Xia L.Y."/>
            <person name="Li J."/>
            <person name="Zhao F."/>
            <person name="Cao W.C."/>
        </authorList>
    </citation>
    <scope>NUCLEOTIDE SEQUENCE</scope>
    <source>
        <strain evidence="4">Rmic-2018</strain>
    </source>
</reference>
<dbReference type="Gene3D" id="3.40.50.300">
    <property type="entry name" value="P-loop containing nucleotide triphosphate hydrolases"/>
    <property type="match status" value="1"/>
</dbReference>
<dbReference type="SUPFAM" id="SSF52540">
    <property type="entry name" value="P-loop containing nucleoside triphosphate hydrolases"/>
    <property type="match status" value="1"/>
</dbReference>
<dbReference type="GO" id="GO:0008146">
    <property type="term" value="F:sulfotransferase activity"/>
    <property type="evidence" value="ECO:0007669"/>
    <property type="project" value="InterPro"/>
</dbReference>
<evidence type="ECO:0000313" key="5">
    <source>
        <dbReference type="Proteomes" id="UP000821866"/>
    </source>
</evidence>
<dbReference type="AlphaFoldDB" id="A0A9J6EVG8"/>
<gene>
    <name evidence="4" type="ORF">HPB51_000455</name>
</gene>
<dbReference type="PANTHER" id="PTHR11783">
    <property type="entry name" value="SULFOTRANSFERASE SULT"/>
    <property type="match status" value="1"/>
</dbReference>
<reference evidence="4" key="2">
    <citation type="submission" date="2021-09" db="EMBL/GenBank/DDBJ databases">
        <authorList>
            <person name="Jia N."/>
            <person name="Wang J."/>
            <person name="Shi W."/>
            <person name="Du L."/>
            <person name="Sun Y."/>
            <person name="Zhan W."/>
            <person name="Jiang J."/>
            <person name="Wang Q."/>
            <person name="Zhang B."/>
            <person name="Ji P."/>
            <person name="Sakyi L.B."/>
            <person name="Cui X."/>
            <person name="Yuan T."/>
            <person name="Jiang B."/>
            <person name="Yang W."/>
            <person name="Lam T.T.-Y."/>
            <person name="Chang Q."/>
            <person name="Ding S."/>
            <person name="Wang X."/>
            <person name="Zhu J."/>
            <person name="Ruan X."/>
            <person name="Zhao L."/>
            <person name="Wei J."/>
            <person name="Que T."/>
            <person name="Du C."/>
            <person name="Cheng J."/>
            <person name="Dai P."/>
            <person name="Han X."/>
            <person name="Huang E."/>
            <person name="Gao Y."/>
            <person name="Liu J."/>
            <person name="Shao H."/>
            <person name="Ye R."/>
            <person name="Li L."/>
            <person name="Wei W."/>
            <person name="Wang X."/>
            <person name="Wang C."/>
            <person name="Huo Q."/>
            <person name="Li W."/>
            <person name="Guo W."/>
            <person name="Chen H."/>
            <person name="Chen S."/>
            <person name="Zhou L."/>
            <person name="Zhou L."/>
            <person name="Ni X."/>
            <person name="Tian J."/>
            <person name="Zhou Y."/>
            <person name="Sheng Y."/>
            <person name="Liu T."/>
            <person name="Pan Y."/>
            <person name="Xia L."/>
            <person name="Li J."/>
            <person name="Zhao F."/>
            <person name="Cao W."/>
        </authorList>
    </citation>
    <scope>NUCLEOTIDE SEQUENCE</scope>
    <source>
        <strain evidence="4">Rmic-2018</strain>
        <tissue evidence="4">Larvae</tissue>
    </source>
</reference>
<sequence length="318" mass="37258">MKHRCPAYQLIDGVPRCINVIADTLRENLKYRAKAGDLLILTYPKSGTHWLMYITHLMLRKGEPMTTHDDFSKEWRFLEYIEIKDWSSALPPRTIATHLMVKTMVTGEGKYIYVARNPWDVCVSFYHMLTNMSQFEFQDGKFEDFVDTFLNGDFGYGDYFEHVAWGYSLREQPNVFFVTYEELKRNLRDVVLKLAFFLGEQYGCALESNEPMLQELLERSNCDNMQPVVVVNFNGSANPHWDKVITQRKVTCKEGYEGDENRYAIVRKANAGDWREHFTPDLLQRMENRILEVEKQSPVMNLWNDIRAEAIKCIANSK</sequence>
<dbReference type="InterPro" id="IPR027417">
    <property type="entry name" value="P-loop_NTPase"/>
</dbReference>
<dbReference type="Pfam" id="PF00685">
    <property type="entry name" value="Sulfotransfer_1"/>
    <property type="match status" value="1"/>
</dbReference>
<comment type="similarity">
    <text evidence="1">Belongs to the sulfotransferase 1 family.</text>
</comment>
<evidence type="ECO:0000259" key="3">
    <source>
        <dbReference type="Pfam" id="PF00685"/>
    </source>
</evidence>
<dbReference type="EMBL" id="JABSTU010000001">
    <property type="protein sequence ID" value="KAH8038289.1"/>
    <property type="molecule type" value="Genomic_DNA"/>
</dbReference>
<dbReference type="VEuPathDB" id="VectorBase:LOC119174795"/>
<protein>
    <recommendedName>
        <fullName evidence="3">Sulfotransferase domain-containing protein</fullName>
    </recommendedName>
</protein>
<proteinExistence type="inferred from homology"/>
<dbReference type="InterPro" id="IPR000863">
    <property type="entry name" value="Sulfotransferase_dom"/>
</dbReference>
<comment type="caution">
    <text evidence="4">The sequence shown here is derived from an EMBL/GenBank/DDBJ whole genome shotgun (WGS) entry which is preliminary data.</text>
</comment>
<accession>A0A9J6EVG8</accession>
<evidence type="ECO:0000313" key="4">
    <source>
        <dbReference type="EMBL" id="KAH8038289.1"/>
    </source>
</evidence>
<organism evidence="4 5">
    <name type="scientific">Rhipicephalus microplus</name>
    <name type="common">Cattle tick</name>
    <name type="synonym">Boophilus microplus</name>
    <dbReference type="NCBI Taxonomy" id="6941"/>
    <lineage>
        <taxon>Eukaryota</taxon>
        <taxon>Metazoa</taxon>
        <taxon>Ecdysozoa</taxon>
        <taxon>Arthropoda</taxon>
        <taxon>Chelicerata</taxon>
        <taxon>Arachnida</taxon>
        <taxon>Acari</taxon>
        <taxon>Parasitiformes</taxon>
        <taxon>Ixodida</taxon>
        <taxon>Ixodoidea</taxon>
        <taxon>Ixodidae</taxon>
        <taxon>Rhipicephalinae</taxon>
        <taxon>Rhipicephalus</taxon>
        <taxon>Boophilus</taxon>
    </lineage>
</organism>
<feature type="domain" description="Sulfotransferase" evidence="3">
    <location>
        <begin position="37"/>
        <end position="291"/>
    </location>
</feature>
<dbReference type="Proteomes" id="UP000821866">
    <property type="component" value="Chromosome 1"/>
</dbReference>
<keyword evidence="5" id="KW-1185">Reference proteome</keyword>
<evidence type="ECO:0000256" key="1">
    <source>
        <dbReference type="ARBA" id="ARBA00005771"/>
    </source>
</evidence>